<organism evidence="2 3">
    <name type="scientific">Nitrosomonas marina</name>
    <dbReference type="NCBI Taxonomy" id="917"/>
    <lineage>
        <taxon>Bacteria</taxon>
        <taxon>Pseudomonadati</taxon>
        <taxon>Pseudomonadota</taxon>
        <taxon>Betaproteobacteria</taxon>
        <taxon>Nitrosomonadales</taxon>
        <taxon>Nitrosomonadaceae</taxon>
        <taxon>Nitrosomonas</taxon>
    </lineage>
</organism>
<proteinExistence type="predicted"/>
<sequence length="280" mass="30800">MSDSSAIGMVGESLVNLLEGEMQSTPSVDVTVLAPDENAQGNRRINLFLYKVEENTYLKNKEWEVSRTNSEQITAAPLSLNLHYLMTAYAQNDQQTGNTSAHEVLGEAMRVMNEFPIIPGSYLVSGLNDAREQVKIMLKTTDIDEISKIWTTFSEPYRLTVPYEVSVVQLDQSPATTRDIPTRVATLGIPTVTPEFIAPSINAMAPQSGPVSTTITFSGENIDGLAAYVTIGGRRIADQQVISSNSFDVTVPSDMIQGFHQVRVDVSHLYRTTFLFEVTA</sequence>
<gene>
    <name evidence="2" type="ORF">SAMN05216326_13211</name>
</gene>
<feature type="domain" description="Pvc16 N-terminal" evidence="1">
    <location>
        <begin position="10"/>
        <end position="178"/>
    </location>
</feature>
<dbReference type="SUPFAM" id="SSF81296">
    <property type="entry name" value="E set domains"/>
    <property type="match status" value="1"/>
</dbReference>
<dbReference type="Pfam" id="PF14065">
    <property type="entry name" value="Pvc16_N"/>
    <property type="match status" value="1"/>
</dbReference>
<dbReference type="EMBL" id="FOIA01000032">
    <property type="protein sequence ID" value="SET51546.1"/>
    <property type="molecule type" value="Genomic_DNA"/>
</dbReference>
<evidence type="ECO:0000313" key="3">
    <source>
        <dbReference type="Proteomes" id="UP000199345"/>
    </source>
</evidence>
<dbReference type="InterPro" id="IPR013783">
    <property type="entry name" value="Ig-like_fold"/>
</dbReference>
<keyword evidence="3" id="KW-1185">Reference proteome</keyword>
<reference evidence="3" key="1">
    <citation type="submission" date="2016-10" db="EMBL/GenBank/DDBJ databases">
        <authorList>
            <person name="Varghese N."/>
            <person name="Submissions S."/>
        </authorList>
    </citation>
    <scope>NUCLEOTIDE SEQUENCE [LARGE SCALE GENOMIC DNA]</scope>
    <source>
        <strain evidence="3">Nm71</strain>
    </source>
</reference>
<dbReference type="RefSeq" id="WP_090660805.1">
    <property type="nucleotide sequence ID" value="NZ_FOIA01000032.1"/>
</dbReference>
<protein>
    <submittedName>
        <fullName evidence="2">IPT/TIG domain-containing protein</fullName>
    </submittedName>
</protein>
<dbReference type="InterPro" id="IPR025351">
    <property type="entry name" value="Pvc16_N"/>
</dbReference>
<name>A0A1I0F2E4_9PROT</name>
<dbReference type="AlphaFoldDB" id="A0A1I0F2E4"/>
<dbReference type="InterPro" id="IPR014756">
    <property type="entry name" value="Ig_E-set"/>
</dbReference>
<accession>A0A1I0F2E4</accession>
<dbReference type="Proteomes" id="UP000199345">
    <property type="component" value="Unassembled WGS sequence"/>
</dbReference>
<evidence type="ECO:0000259" key="1">
    <source>
        <dbReference type="Pfam" id="PF14065"/>
    </source>
</evidence>
<dbReference type="Gene3D" id="2.60.40.10">
    <property type="entry name" value="Immunoglobulins"/>
    <property type="match status" value="1"/>
</dbReference>
<evidence type="ECO:0000313" key="2">
    <source>
        <dbReference type="EMBL" id="SET51546.1"/>
    </source>
</evidence>
<dbReference type="OrthoDB" id="527247at2"/>